<evidence type="ECO:0000256" key="1">
    <source>
        <dbReference type="PIRSR" id="PIRSR033579-1"/>
    </source>
</evidence>
<dbReference type="PATRIC" id="fig|742817.3.peg.1640"/>
<dbReference type="GO" id="GO:0046872">
    <property type="term" value="F:metal ion binding"/>
    <property type="evidence" value="ECO:0007669"/>
    <property type="project" value="UniProtKB-KW"/>
</dbReference>
<dbReference type="AlphaFoldDB" id="H1DH05"/>
<dbReference type="EMBL" id="ADMC01000022">
    <property type="protein sequence ID" value="EHP47688.1"/>
    <property type="molecule type" value="Genomic_DNA"/>
</dbReference>
<dbReference type="CDD" id="cd03412">
    <property type="entry name" value="CbiK_N"/>
    <property type="match status" value="1"/>
</dbReference>
<evidence type="ECO:0000256" key="3">
    <source>
        <dbReference type="SAM" id="SignalP"/>
    </source>
</evidence>
<evidence type="ECO:0000313" key="5">
    <source>
        <dbReference type="Proteomes" id="UP000004892"/>
    </source>
</evidence>
<evidence type="ECO:0000313" key="4">
    <source>
        <dbReference type="EMBL" id="EHP47688.1"/>
    </source>
</evidence>
<feature type="chain" id="PRO_5003548698" description="Sirohydrochlorin cobaltochelatase" evidence="3">
    <location>
        <begin position="19"/>
        <end position="304"/>
    </location>
</feature>
<comment type="caution">
    <text evidence="4">The sequence shown here is derived from an EMBL/GenBank/DDBJ whole genome shotgun (WGS) entry which is preliminary data.</text>
</comment>
<keyword evidence="2" id="KW-0479">Metal-binding</keyword>
<keyword evidence="2" id="KW-0170">Cobalt</keyword>
<reference evidence="4 5" key="1">
    <citation type="submission" date="2012-01" db="EMBL/GenBank/DDBJ databases">
        <title>The Genome Sequence of Odoribacter laneus YIT 12061.</title>
        <authorList>
            <consortium name="The Broad Institute Genome Sequencing Platform"/>
            <person name="Earl A."/>
            <person name="Ward D."/>
            <person name="Feldgarden M."/>
            <person name="Gevers D."/>
            <person name="Morotomi M."/>
            <person name="Young S.K."/>
            <person name="Zeng Q."/>
            <person name="Gargeya S."/>
            <person name="Fitzgerald M."/>
            <person name="Haas B."/>
            <person name="Abouelleil A."/>
            <person name="Alvarado L."/>
            <person name="Arachchi H.M."/>
            <person name="Berlin A."/>
            <person name="Chapman S.B."/>
            <person name="Gearin G."/>
            <person name="Goldberg J."/>
            <person name="Griggs A."/>
            <person name="Gujja S."/>
            <person name="Hansen M."/>
            <person name="Heiman D."/>
            <person name="Howarth C."/>
            <person name="Larimer J."/>
            <person name="Lui A."/>
            <person name="MacDonald P.J.P."/>
            <person name="McCowen C."/>
            <person name="Montmayeur A."/>
            <person name="Murphy C."/>
            <person name="Neiman D."/>
            <person name="Pearson M."/>
            <person name="Priest M."/>
            <person name="Roberts A."/>
            <person name="Saif S."/>
            <person name="Shea T."/>
            <person name="Sisk P."/>
            <person name="Stolte C."/>
            <person name="Sykes S."/>
            <person name="Wortman J."/>
            <person name="Nusbaum C."/>
            <person name="Birren B."/>
        </authorList>
    </citation>
    <scope>NUCLEOTIDE SEQUENCE [LARGE SCALE GENOMIC DNA]</scope>
    <source>
        <strain evidence="4 5">YIT 12061</strain>
    </source>
</reference>
<name>H1DH05_9BACT</name>
<dbReference type="GO" id="GO:0016852">
    <property type="term" value="F:sirohydrochlorin cobaltochelatase activity"/>
    <property type="evidence" value="ECO:0007669"/>
    <property type="project" value="InterPro"/>
</dbReference>
<gene>
    <name evidence="4" type="ORF">HMPREF9449_01541</name>
</gene>
<dbReference type="GO" id="GO:0019251">
    <property type="term" value="P:anaerobic cobalamin biosynthetic process"/>
    <property type="evidence" value="ECO:0007669"/>
    <property type="project" value="InterPro"/>
</dbReference>
<dbReference type="RefSeq" id="WP_009136689.1">
    <property type="nucleotide sequence ID" value="NZ_JH594596.1"/>
</dbReference>
<keyword evidence="5" id="KW-1185">Reference proteome</keyword>
<keyword evidence="3" id="KW-0732">Signal</keyword>
<dbReference type="STRING" id="742817.HMPREF9449_01541"/>
<dbReference type="HOGENOM" id="CLU_036584_1_1_10"/>
<accession>H1DH05</accession>
<organism evidence="4 5">
    <name type="scientific">Odoribacter laneus YIT 12061</name>
    <dbReference type="NCBI Taxonomy" id="742817"/>
    <lineage>
        <taxon>Bacteria</taxon>
        <taxon>Pseudomonadati</taxon>
        <taxon>Bacteroidota</taxon>
        <taxon>Bacteroidia</taxon>
        <taxon>Bacteroidales</taxon>
        <taxon>Odoribacteraceae</taxon>
        <taxon>Odoribacter</taxon>
    </lineage>
</organism>
<feature type="active site" description="Proton acceptor" evidence="1">
    <location>
        <position position="180"/>
    </location>
</feature>
<dbReference type="Proteomes" id="UP000004892">
    <property type="component" value="Unassembled WGS sequence"/>
</dbReference>
<feature type="signal peptide" evidence="3">
    <location>
        <begin position="1"/>
        <end position="18"/>
    </location>
</feature>
<dbReference type="eggNOG" id="COG4822">
    <property type="taxonomic scope" value="Bacteria"/>
</dbReference>
<evidence type="ECO:0000256" key="2">
    <source>
        <dbReference type="PIRSR" id="PIRSR033579-3"/>
    </source>
</evidence>
<dbReference type="PIRSF" id="PIRSF033579">
    <property type="entry name" value="Anaer_Co_chel"/>
    <property type="match status" value="1"/>
</dbReference>
<dbReference type="Gene3D" id="3.40.50.1400">
    <property type="match status" value="2"/>
</dbReference>
<feature type="binding site" evidence="2">
    <location>
        <position position="180"/>
    </location>
    <ligand>
        <name>Co(2+)</name>
        <dbReference type="ChEBI" id="CHEBI:48828"/>
    </ligand>
</feature>
<sequence>MRLIIWIVTLCWASLAFAHSDANYVESDVFGKLGPQDKGVILMVHFGTTYADTREKTIEVINAKMKEAFPELEIREAWTSRIILRKLKERGEERLNPTEALIRLQKEGFTHVLVQSTNIIEGTEMTELRREIESLEPNFKDVRVGNPLLYSPEDYATVIQAVTQAMDGMEKGSQKLLVGHGTVVPATASYAMFDYMLKAKGYSHYHVGTVEGYPTFEEALNQLEATKLPVVTLAPLMFVAGDHARNDIAGEWKEKLEEKGYEVNLYLKGLGENPVVQDLYIAHARFAAGHKAVSMAVKKRNYSK</sequence>
<evidence type="ECO:0008006" key="6">
    <source>
        <dbReference type="Google" id="ProtNLM"/>
    </source>
</evidence>
<proteinExistence type="predicted"/>
<dbReference type="SUPFAM" id="SSF53800">
    <property type="entry name" value="Chelatase"/>
    <property type="match status" value="1"/>
</dbReference>
<dbReference type="Pfam" id="PF06180">
    <property type="entry name" value="CbiK"/>
    <property type="match status" value="1"/>
</dbReference>
<dbReference type="GeneID" id="98069114"/>
<dbReference type="InterPro" id="IPR010388">
    <property type="entry name" value="Anaerobic_Co-chelatase"/>
</dbReference>
<feature type="binding site" evidence="2">
    <location>
        <position position="211"/>
    </location>
    <ligand>
        <name>Co(2+)</name>
        <dbReference type="ChEBI" id="CHEBI:48828"/>
    </ligand>
</feature>
<feature type="binding site" evidence="2">
    <location>
        <position position="243"/>
    </location>
    <ligand>
        <name>Co(2+)</name>
        <dbReference type="ChEBI" id="CHEBI:48828"/>
    </ligand>
</feature>
<dbReference type="CDD" id="cd03413">
    <property type="entry name" value="CbiK_C"/>
    <property type="match status" value="1"/>
</dbReference>
<protein>
    <recommendedName>
        <fullName evidence="6">Sirohydrochlorin cobaltochelatase</fullName>
    </recommendedName>
</protein>